<accession>A0ABU2EW82</accession>
<dbReference type="Proteomes" id="UP001248536">
    <property type="component" value="Unassembled WGS sequence"/>
</dbReference>
<dbReference type="RefSeq" id="WP_152423030.1">
    <property type="nucleotide sequence ID" value="NZ_BAABDY010000003.1"/>
</dbReference>
<organism evidence="1 2">
    <name type="scientific">Haloarcula argentinensis</name>
    <dbReference type="NCBI Taxonomy" id="43776"/>
    <lineage>
        <taxon>Archaea</taxon>
        <taxon>Methanobacteriati</taxon>
        <taxon>Methanobacteriota</taxon>
        <taxon>Stenosarchaea group</taxon>
        <taxon>Halobacteria</taxon>
        <taxon>Halobacteriales</taxon>
        <taxon>Haloarculaceae</taxon>
        <taxon>Haloarcula</taxon>
    </lineage>
</organism>
<protein>
    <submittedName>
        <fullName evidence="1">Uncharacterized protein</fullName>
    </submittedName>
</protein>
<gene>
    <name evidence="1" type="ORF">NC662_02250</name>
</gene>
<name>A0ABU2EW82_HALAR</name>
<evidence type="ECO:0000313" key="2">
    <source>
        <dbReference type="Proteomes" id="UP001248536"/>
    </source>
</evidence>
<keyword evidence="2" id="KW-1185">Reference proteome</keyword>
<evidence type="ECO:0000313" key="1">
    <source>
        <dbReference type="EMBL" id="MDS0252534.1"/>
    </source>
</evidence>
<comment type="caution">
    <text evidence="1">The sequence shown here is derived from an EMBL/GenBank/DDBJ whole genome shotgun (WGS) entry which is preliminary data.</text>
</comment>
<proteinExistence type="predicted"/>
<dbReference type="EMBL" id="JAMQCP010000001">
    <property type="protein sequence ID" value="MDS0252534.1"/>
    <property type="molecule type" value="Genomic_DNA"/>
</dbReference>
<sequence length="140" mass="16471">MTEGNSREETHFLNEPENESADEFLQRRLEFIEEHFAYERLCGLSKDGLREELDTYQAMLTVTKNRFSNFKYSDDPLLYAVWAENMDEQFEPLTAEQENQIEVTDSIVHRNFDKAIEDAKNRRFERISNLLSSIPGVGRN</sequence>
<reference evidence="1 2" key="1">
    <citation type="submission" date="2022-06" db="EMBL/GenBank/DDBJ databases">
        <title>Haloarcula sp. a new haloarchaeum isolate from saline soil.</title>
        <authorList>
            <person name="Strakova D."/>
            <person name="Galisteo C."/>
            <person name="Sanchez-Porro C."/>
            <person name="Ventosa A."/>
        </authorList>
    </citation>
    <scope>NUCLEOTIDE SEQUENCE [LARGE SCALE GENOMIC DNA]</scope>
    <source>
        <strain evidence="1 2">JCM 15760</strain>
    </source>
</reference>